<reference evidence="4 5" key="1">
    <citation type="journal article" date="2013" name="BMC Genomics">
        <title>The genome and transcriptome of the pine saprophyte Ophiostoma piceae, and a comparison with the bark beetle-associated pine pathogen Grosmannia clavigera.</title>
        <authorList>
            <person name="Haridas S."/>
            <person name="Wang Y."/>
            <person name="Lim L."/>
            <person name="Massoumi Alamouti S."/>
            <person name="Jackman S."/>
            <person name="Docking R."/>
            <person name="Robertson G."/>
            <person name="Birol I."/>
            <person name="Bohlmann J."/>
            <person name="Breuil C."/>
        </authorList>
    </citation>
    <scope>NUCLEOTIDE SEQUENCE [LARGE SCALE GENOMIC DNA]</scope>
    <source>
        <strain evidence="4 5">UAMH 11346</strain>
    </source>
</reference>
<evidence type="ECO:0000313" key="5">
    <source>
        <dbReference type="Proteomes" id="UP000016923"/>
    </source>
</evidence>
<dbReference type="VEuPathDB" id="FungiDB:F503_04213"/>
<feature type="compositionally biased region" description="Acidic residues" evidence="2">
    <location>
        <begin position="467"/>
        <end position="483"/>
    </location>
</feature>
<evidence type="ECO:0000256" key="1">
    <source>
        <dbReference type="ARBA" id="ARBA00038158"/>
    </source>
</evidence>
<dbReference type="EMBL" id="KE148148">
    <property type="protein sequence ID" value="EPE08626.1"/>
    <property type="molecule type" value="Genomic_DNA"/>
</dbReference>
<feature type="compositionally biased region" description="Low complexity" evidence="2">
    <location>
        <begin position="77"/>
        <end position="127"/>
    </location>
</feature>
<accession>S3C9L5</accession>
<feature type="region of interest" description="Disordered" evidence="2">
    <location>
        <begin position="669"/>
        <end position="693"/>
    </location>
</feature>
<dbReference type="HOGENOM" id="CLU_013481_0_1_1"/>
<feature type="region of interest" description="Disordered" evidence="2">
    <location>
        <begin position="315"/>
        <end position="350"/>
    </location>
</feature>
<dbReference type="eggNOG" id="ENOG502RZPZ">
    <property type="taxonomic scope" value="Eukaryota"/>
</dbReference>
<comment type="similarity">
    <text evidence="1">Belongs to the methyltransferase superfamily. LaeA methyltransferase family.</text>
</comment>
<dbReference type="Gene3D" id="3.40.50.150">
    <property type="entry name" value="Vaccinia Virus protein VP39"/>
    <property type="match status" value="1"/>
</dbReference>
<dbReference type="SUPFAM" id="SSF53335">
    <property type="entry name" value="S-adenosyl-L-methionine-dependent methyltransferases"/>
    <property type="match status" value="1"/>
</dbReference>
<feature type="compositionally biased region" description="Gly residues" evidence="2">
    <location>
        <begin position="317"/>
        <end position="331"/>
    </location>
</feature>
<dbReference type="OrthoDB" id="2013972at2759"/>
<keyword evidence="5" id="KW-1185">Reference proteome</keyword>
<gene>
    <name evidence="4" type="ORF">F503_04213</name>
</gene>
<dbReference type="GO" id="GO:0008757">
    <property type="term" value="F:S-adenosylmethionine-dependent methyltransferase activity"/>
    <property type="evidence" value="ECO:0007669"/>
    <property type="project" value="InterPro"/>
</dbReference>
<evidence type="ECO:0000256" key="2">
    <source>
        <dbReference type="SAM" id="MobiDB-lite"/>
    </source>
</evidence>
<organism evidence="4 5">
    <name type="scientific">Ophiostoma piceae (strain UAMH 11346)</name>
    <name type="common">Sap stain fungus</name>
    <dbReference type="NCBI Taxonomy" id="1262450"/>
    <lineage>
        <taxon>Eukaryota</taxon>
        <taxon>Fungi</taxon>
        <taxon>Dikarya</taxon>
        <taxon>Ascomycota</taxon>
        <taxon>Pezizomycotina</taxon>
        <taxon>Sordariomycetes</taxon>
        <taxon>Sordariomycetidae</taxon>
        <taxon>Ophiostomatales</taxon>
        <taxon>Ophiostomataceae</taxon>
        <taxon>Ophiostoma</taxon>
    </lineage>
</organism>
<feature type="region of interest" description="Disordered" evidence="2">
    <location>
        <begin position="1"/>
        <end position="217"/>
    </location>
</feature>
<evidence type="ECO:0000259" key="3">
    <source>
        <dbReference type="Pfam" id="PF08241"/>
    </source>
</evidence>
<sequence>MEYLGYIAANNPPPNCYLRRAPPPCSPPPPPQQANSSKAASTSKQPRFPSDHRRTNSSDGSSRGRLSHEPAAAPTGPVSTSSRPAAAPSPVTGLFSLSSHRQQPQPSPRSPVSASHRNKELPLLPLPSSGNPAGAETAATSANRQSNPSFSCPPLSSPASPSRAVPPLSHTSGHKQSTNRIRKVSRHYPEQGQTANDEDDLLRNPGHTQTHKRHRSEYYHEHGPEFYTQRLHHHLNDTRQSKASLSYHQQTHQQNYHQHQHQPSYVSAVPVHTSLFSKHTSKPNTPTKNTPAMSAMTGALALSSKAIIANELRASSGTGGSGAAGGPGSGDEGSSPSLLSTGSGQAKSKPYMVRNGRTYLSDQSLPYPLPVDMPEQHRQSLRSLLLFQLFGGPVCSPNFANKPPKRVLEVACGSAFWSIMCNQYYARQGHKGISFTGIDIAPMSLGLNRSRKSSNTGRSSTMSGSSTEEDASAGAEADADGDAESDSMNWRFLQHDIRRYPWPLEQEEFDLIILKDTSLTVRSDSFQLILDECIRLLQPGGTLEVWDSDHAIRLLRPHFPVTPGSVANGEEDEYDSAASAGAYVITPKTPLSSPQNQFIMEYNGWLVKAFETRSIPFAPCALASAFFLQEVDSLKNASMRRLAVPLSEMRWEREGVGGVVTKDGKTYVESKGKSKTMGPGGGASSAAGLDEEQGKKKLTAAQSALRRTALLTVLQMIQSLEPVLREVSGKSQDEWDGWSGKMMNNLMKENGTFWGECLEVGAWWAEKR</sequence>
<dbReference type="InterPro" id="IPR029063">
    <property type="entry name" value="SAM-dependent_MTases_sf"/>
</dbReference>
<feature type="compositionally biased region" description="Low complexity" evidence="2">
    <location>
        <begin position="332"/>
        <end position="344"/>
    </location>
</feature>
<dbReference type="CDD" id="cd02440">
    <property type="entry name" value="AdoMet_MTases"/>
    <property type="match status" value="1"/>
</dbReference>
<protein>
    <submittedName>
        <fullName evidence="4">Sam binding domain-containing protein containing protein</fullName>
    </submittedName>
</protein>
<dbReference type="Pfam" id="PF08241">
    <property type="entry name" value="Methyltransf_11"/>
    <property type="match status" value="1"/>
</dbReference>
<dbReference type="PANTHER" id="PTHR43591">
    <property type="entry name" value="METHYLTRANSFERASE"/>
    <property type="match status" value="1"/>
</dbReference>
<feature type="region of interest" description="Disordered" evidence="2">
    <location>
        <begin position="449"/>
        <end position="483"/>
    </location>
</feature>
<evidence type="ECO:0000313" key="4">
    <source>
        <dbReference type="EMBL" id="EPE08626.1"/>
    </source>
</evidence>
<feature type="compositionally biased region" description="Low complexity" evidence="2">
    <location>
        <begin position="146"/>
        <end position="169"/>
    </location>
</feature>
<feature type="compositionally biased region" description="Pro residues" evidence="2">
    <location>
        <begin position="11"/>
        <end position="32"/>
    </location>
</feature>
<proteinExistence type="inferred from homology"/>
<name>S3C9L5_OPHP1</name>
<dbReference type="Proteomes" id="UP000016923">
    <property type="component" value="Unassembled WGS sequence"/>
</dbReference>
<feature type="compositionally biased region" description="Polar residues" evidence="2">
    <location>
        <begin position="170"/>
        <end position="179"/>
    </location>
</feature>
<dbReference type="PANTHER" id="PTHR43591:SF50">
    <property type="entry name" value="METHYLTRANSFERASE DOMAIN-CONTAINING PROTEIN-RELATED"/>
    <property type="match status" value="1"/>
</dbReference>
<dbReference type="STRING" id="1262450.S3C9L5"/>
<feature type="domain" description="Methyltransferase type 11" evidence="3">
    <location>
        <begin position="470"/>
        <end position="543"/>
    </location>
</feature>
<dbReference type="AlphaFoldDB" id="S3C9L5"/>
<dbReference type="InterPro" id="IPR013216">
    <property type="entry name" value="Methyltransf_11"/>
</dbReference>
<feature type="compositionally biased region" description="Low complexity" evidence="2">
    <location>
        <begin position="453"/>
        <end position="466"/>
    </location>
</feature>